<feature type="region of interest" description="Disordered" evidence="1">
    <location>
        <begin position="201"/>
        <end position="350"/>
    </location>
</feature>
<name>A0A7S1TGP0_9RHOD</name>
<dbReference type="SUPFAM" id="SSF144292">
    <property type="entry name" value="occludin/ELL-like"/>
    <property type="match status" value="1"/>
</dbReference>
<dbReference type="PANTHER" id="PTHR38372:SF2">
    <property type="entry name" value="DENTIN SIALOPHOSPHOPROTEIN-LIKE PROTEIN"/>
    <property type="match status" value="1"/>
</dbReference>
<feature type="compositionally biased region" description="Basic and acidic residues" evidence="1">
    <location>
        <begin position="270"/>
        <end position="280"/>
    </location>
</feature>
<feature type="region of interest" description="Disordered" evidence="1">
    <location>
        <begin position="122"/>
        <end position="169"/>
    </location>
</feature>
<dbReference type="Pfam" id="PF10390">
    <property type="entry name" value="ELL"/>
    <property type="match status" value="1"/>
</dbReference>
<dbReference type="PROSITE" id="PS51980">
    <property type="entry name" value="OCEL"/>
    <property type="match status" value="1"/>
</dbReference>
<dbReference type="InterPro" id="IPR010844">
    <property type="entry name" value="Occludin_ELL"/>
</dbReference>
<feature type="compositionally biased region" description="Basic and acidic residues" evidence="1">
    <location>
        <begin position="226"/>
        <end position="235"/>
    </location>
</feature>
<dbReference type="Gene3D" id="6.10.140.340">
    <property type="match status" value="1"/>
</dbReference>
<dbReference type="InterPro" id="IPR042065">
    <property type="entry name" value="E3_ELL-like"/>
</dbReference>
<organism evidence="3">
    <name type="scientific">Compsopogon caeruleus</name>
    <dbReference type="NCBI Taxonomy" id="31354"/>
    <lineage>
        <taxon>Eukaryota</taxon>
        <taxon>Rhodophyta</taxon>
        <taxon>Compsopogonophyceae</taxon>
        <taxon>Compsopogonales</taxon>
        <taxon>Compsopogonaceae</taxon>
        <taxon>Compsopogon</taxon>
    </lineage>
</organism>
<gene>
    <name evidence="3" type="ORF">CCAE0312_LOCUS6209</name>
</gene>
<dbReference type="SUPFAM" id="SSF46785">
    <property type="entry name" value="Winged helix' DNA-binding domain"/>
    <property type="match status" value="1"/>
</dbReference>
<feature type="domain" description="OCEL" evidence="2">
    <location>
        <begin position="508"/>
        <end position="612"/>
    </location>
</feature>
<dbReference type="Pfam" id="PF07303">
    <property type="entry name" value="Occludin_ELL"/>
    <property type="match status" value="1"/>
</dbReference>
<dbReference type="EMBL" id="HBGH01011190">
    <property type="protein sequence ID" value="CAD9234121.1"/>
    <property type="molecule type" value="Transcribed_RNA"/>
</dbReference>
<accession>A0A7S1TGP0</accession>
<sequence>MTSGDGIHLLPGNDVSTTSIWTLRLDDSLVSELLEANPDSLFVNLEGGKKGHIEIGDRKIPIQAHGAPQDIIWKCYECRKSHGSGDVGHEVGVLAGKIFVERSSSKVADAKRTENRRKIEERREVRVIDGPEDLKSKSSKSKSQRNKSHAVHLRNSINKSVREQSYSKVQKPATVTLTNSLEFPKESGILSRDLNPKNRELIHGPVVSTPSPLESVGAASPSPSRKALENSRTMKADISPLDGSLSRKREKGKPLDSRENLADGSKPKKQKNDRSSKFDRYEEDETKGRTSSKVCKSGDNAFRADIETNGKNGVSKSPFGLSRGPQGVSAKAIKPPHAGDDTEKVPKLSPNVAIPLDLQATASVVEEEPESQDQKNPEPKLISSKFPDSELNHRVGSATPEPASVRQKIVQVLALGNRGMEEVINTVGSCPETRKTLVNLIQRLSSADTKSSVLHLRDAYWNIVNVEFPGYTSHDKAQVVSTKEKIQNARRQEILSEADLVTALEHAPHQPVKFSTIGSMEQYFNYRKMFIEKYKLYRTLTIKLEDFVVSFEELGWKYETARDDKARRKWADQIRLEFECKSTLHSKMSKVQKVLHEELSSLKYEIKAYADH</sequence>
<dbReference type="AlphaFoldDB" id="A0A7S1TGP0"/>
<feature type="compositionally biased region" description="Basic and acidic residues" evidence="1">
    <location>
        <begin position="252"/>
        <end position="261"/>
    </location>
</feature>
<feature type="compositionally biased region" description="Basic and acidic residues" evidence="1">
    <location>
        <begin position="122"/>
        <end position="136"/>
    </location>
</feature>
<evidence type="ECO:0000259" key="2">
    <source>
        <dbReference type="PROSITE" id="PS51980"/>
    </source>
</evidence>
<feature type="compositionally biased region" description="Polar residues" evidence="1">
    <location>
        <begin position="155"/>
        <end position="169"/>
    </location>
</feature>
<reference evidence="3" key="1">
    <citation type="submission" date="2021-01" db="EMBL/GenBank/DDBJ databases">
        <authorList>
            <person name="Corre E."/>
            <person name="Pelletier E."/>
            <person name="Niang G."/>
            <person name="Scheremetjew M."/>
            <person name="Finn R."/>
            <person name="Kale V."/>
            <person name="Holt S."/>
            <person name="Cochrane G."/>
            <person name="Meng A."/>
            <person name="Brown T."/>
            <person name="Cohen L."/>
        </authorList>
    </citation>
    <scope>NUCLEOTIDE SEQUENCE</scope>
    <source>
        <strain evidence="3">SAG 36.94</strain>
    </source>
</reference>
<protein>
    <recommendedName>
        <fullName evidence="2">OCEL domain-containing protein</fullName>
    </recommendedName>
</protein>
<dbReference type="GO" id="GO:0008023">
    <property type="term" value="C:transcription elongation factor complex"/>
    <property type="evidence" value="ECO:0007669"/>
    <property type="project" value="InterPro"/>
</dbReference>
<dbReference type="GO" id="GO:0006368">
    <property type="term" value="P:transcription elongation by RNA polymerase II"/>
    <property type="evidence" value="ECO:0007669"/>
    <property type="project" value="InterPro"/>
</dbReference>
<proteinExistence type="predicted"/>
<feature type="compositionally biased region" description="Basic and acidic residues" evidence="1">
    <location>
        <begin position="337"/>
        <end position="346"/>
    </location>
</feature>
<dbReference type="Gene3D" id="1.10.10.2670">
    <property type="entry name" value="E3 ubiquitin-protein ligase"/>
    <property type="match status" value="1"/>
</dbReference>
<feature type="region of interest" description="Disordered" evidence="1">
    <location>
        <begin position="363"/>
        <end position="403"/>
    </location>
</feature>
<evidence type="ECO:0000256" key="1">
    <source>
        <dbReference type="SAM" id="MobiDB-lite"/>
    </source>
</evidence>
<dbReference type="PANTHER" id="PTHR38372">
    <property type="entry name" value="DENTIN SIALOPHOSPHOPROTEIN-LIKE PROTEIN"/>
    <property type="match status" value="1"/>
</dbReference>
<dbReference type="InterPro" id="IPR019464">
    <property type="entry name" value="ELL_N"/>
</dbReference>
<evidence type="ECO:0000313" key="3">
    <source>
        <dbReference type="EMBL" id="CAD9234121.1"/>
    </source>
</evidence>
<dbReference type="InterPro" id="IPR036390">
    <property type="entry name" value="WH_DNA-bd_sf"/>
</dbReference>
<feature type="compositionally biased region" description="Basic residues" evidence="1">
    <location>
        <begin position="137"/>
        <end position="152"/>
    </location>
</feature>